<dbReference type="Gene3D" id="3.40.50.2000">
    <property type="entry name" value="Glycogen Phosphorylase B"/>
    <property type="match status" value="1"/>
</dbReference>
<dbReference type="SUPFAM" id="SSF53756">
    <property type="entry name" value="UDP-Glycosyltransferase/glycogen phosphorylase"/>
    <property type="match status" value="1"/>
</dbReference>
<organism evidence="1 2">
    <name type="scientific">Caenispirillum bisanense</name>
    <dbReference type="NCBI Taxonomy" id="414052"/>
    <lineage>
        <taxon>Bacteria</taxon>
        <taxon>Pseudomonadati</taxon>
        <taxon>Pseudomonadota</taxon>
        <taxon>Alphaproteobacteria</taxon>
        <taxon>Rhodospirillales</taxon>
        <taxon>Novispirillaceae</taxon>
        <taxon>Caenispirillum</taxon>
    </lineage>
</organism>
<dbReference type="EMBL" id="OCNJ01000005">
    <property type="protein sequence ID" value="SOD96534.1"/>
    <property type="molecule type" value="Genomic_DNA"/>
</dbReference>
<sequence>MAHIVLSDAGIAFDGTTPRTRPLGGAEGAFVALAEALAARGHRVEVRNACTAPVEVAGVAWRPLAEGFPAACDLHIANRSDKLLRALPGARRTAFWVHNPCRYLLKARYLWKLAVTRPVIVCLGAYHLSTLPAWVPDGGRLVIPHGLPDTFLHAAPREPPAPRAVFTSNPLRGLDWLLDRWERDIRPQVPEAGLDLYCGPGVYGSVGDRKADAMRRVLDRARALAGAGVVLHDPLPREALAAVLQEARVMLYPGDLNETFCFAVAEAQALGLPAVVLNQGALPERVRSGGTGFVATDDTAFVSDAVRLLRDDALWRKLHRTALAEQRSWTWNDAAAAFERLLPED</sequence>
<dbReference type="OrthoDB" id="5490598at2"/>
<dbReference type="PANTHER" id="PTHR45947">
    <property type="entry name" value="SULFOQUINOVOSYL TRANSFERASE SQD2"/>
    <property type="match status" value="1"/>
</dbReference>
<keyword evidence="2" id="KW-1185">Reference proteome</keyword>
<name>A0A286GNH1_9PROT</name>
<reference evidence="1 2" key="1">
    <citation type="submission" date="2017-09" db="EMBL/GenBank/DDBJ databases">
        <authorList>
            <person name="Ehlers B."/>
            <person name="Leendertz F.H."/>
        </authorList>
    </citation>
    <scope>NUCLEOTIDE SEQUENCE [LARGE SCALE GENOMIC DNA]</scope>
    <source>
        <strain evidence="1 2">USBA 140</strain>
    </source>
</reference>
<evidence type="ECO:0000313" key="1">
    <source>
        <dbReference type="EMBL" id="SOD96534.1"/>
    </source>
</evidence>
<protein>
    <submittedName>
        <fullName evidence="1">Glycosyl transferases group 1</fullName>
    </submittedName>
</protein>
<accession>A0A286GNH1</accession>
<dbReference type="Proteomes" id="UP000219621">
    <property type="component" value="Unassembled WGS sequence"/>
</dbReference>
<dbReference type="CDD" id="cd03801">
    <property type="entry name" value="GT4_PimA-like"/>
    <property type="match status" value="1"/>
</dbReference>
<dbReference type="RefSeq" id="WP_097279754.1">
    <property type="nucleotide sequence ID" value="NZ_OCNJ01000005.1"/>
</dbReference>
<dbReference type="InterPro" id="IPR050194">
    <property type="entry name" value="Glycosyltransferase_grp1"/>
</dbReference>
<proteinExistence type="predicted"/>
<keyword evidence="1" id="KW-0808">Transferase</keyword>
<dbReference type="GO" id="GO:0016757">
    <property type="term" value="F:glycosyltransferase activity"/>
    <property type="evidence" value="ECO:0007669"/>
    <property type="project" value="TreeGrafter"/>
</dbReference>
<dbReference type="AlphaFoldDB" id="A0A286GNH1"/>
<dbReference type="PANTHER" id="PTHR45947:SF3">
    <property type="entry name" value="SULFOQUINOVOSYL TRANSFERASE SQD2"/>
    <property type="match status" value="1"/>
</dbReference>
<gene>
    <name evidence="1" type="ORF">SAMN05421508_105393</name>
</gene>
<dbReference type="Pfam" id="PF13692">
    <property type="entry name" value="Glyco_trans_1_4"/>
    <property type="match status" value="1"/>
</dbReference>
<evidence type="ECO:0000313" key="2">
    <source>
        <dbReference type="Proteomes" id="UP000219621"/>
    </source>
</evidence>